<proteinExistence type="predicted"/>
<evidence type="ECO:0000313" key="3">
    <source>
        <dbReference type="Proteomes" id="UP000184225"/>
    </source>
</evidence>
<dbReference type="Proteomes" id="UP000184225">
    <property type="component" value="Unassembled WGS sequence"/>
</dbReference>
<reference evidence="2 3" key="1">
    <citation type="submission" date="2016-11" db="EMBL/GenBank/DDBJ databases">
        <authorList>
            <person name="Jaros S."/>
            <person name="Januszkiewicz K."/>
            <person name="Wedrychowicz H."/>
        </authorList>
    </citation>
    <scope>NUCLEOTIDE SEQUENCE [LARGE SCALE GENOMIC DNA]</scope>
    <source>
        <strain evidence="2 3">DSM 21425</strain>
    </source>
</reference>
<keyword evidence="3" id="KW-1185">Reference proteome</keyword>
<protein>
    <recommendedName>
        <fullName evidence="4">Beta-carotene 15,15'-monooxygenase</fullName>
    </recommendedName>
</protein>
<dbReference type="EMBL" id="FQYY01000002">
    <property type="protein sequence ID" value="SHI56028.1"/>
    <property type="molecule type" value="Genomic_DNA"/>
</dbReference>
<name>A0A1M6C5L8_9FLAO</name>
<feature type="transmembrane region" description="Helical" evidence="1">
    <location>
        <begin position="71"/>
        <end position="96"/>
    </location>
</feature>
<evidence type="ECO:0000256" key="1">
    <source>
        <dbReference type="SAM" id="Phobius"/>
    </source>
</evidence>
<feature type="transmembrane region" description="Helical" evidence="1">
    <location>
        <begin position="122"/>
        <end position="143"/>
    </location>
</feature>
<dbReference type="SUPFAM" id="SSF81321">
    <property type="entry name" value="Family A G protein-coupled receptor-like"/>
    <property type="match status" value="1"/>
</dbReference>
<feature type="transmembrane region" description="Helical" evidence="1">
    <location>
        <begin position="163"/>
        <end position="189"/>
    </location>
</feature>
<evidence type="ECO:0000313" key="2">
    <source>
        <dbReference type="EMBL" id="SHI56028.1"/>
    </source>
</evidence>
<dbReference type="STRING" id="579105.SAMN04488096_102366"/>
<dbReference type="RefSeq" id="WP_073148704.1">
    <property type="nucleotide sequence ID" value="NZ_FQYY01000002.1"/>
</dbReference>
<sequence length="205" mass="23992">MDELDLLKKDWKKQDANLPNIKAQEIYPLLLKRSSSIVKWIFFISIAELALGIILNLLLADNDFWKEIDHIHLTTATVIIYALGYIITIFFVILFYKRYRAINTTDSASALMKNILKTRRTVKYYIIYIVVSSGILCFVYFIFSLMYNEQFSAIRSDLDWVKAIAIGLITTIIFSLVLWGVYALIYGLLLRKLKRNYKEIKRLEI</sequence>
<keyword evidence="1" id="KW-0472">Membrane</keyword>
<dbReference type="OrthoDB" id="709028at2"/>
<feature type="transmembrane region" description="Helical" evidence="1">
    <location>
        <begin position="40"/>
        <end position="59"/>
    </location>
</feature>
<accession>A0A1M6C5L8</accession>
<dbReference type="AlphaFoldDB" id="A0A1M6C5L8"/>
<evidence type="ECO:0008006" key="4">
    <source>
        <dbReference type="Google" id="ProtNLM"/>
    </source>
</evidence>
<keyword evidence="1" id="KW-0812">Transmembrane</keyword>
<organism evidence="2 3">
    <name type="scientific">Mesonia phycicola</name>
    <dbReference type="NCBI Taxonomy" id="579105"/>
    <lineage>
        <taxon>Bacteria</taxon>
        <taxon>Pseudomonadati</taxon>
        <taxon>Bacteroidota</taxon>
        <taxon>Flavobacteriia</taxon>
        <taxon>Flavobacteriales</taxon>
        <taxon>Flavobacteriaceae</taxon>
        <taxon>Mesonia</taxon>
    </lineage>
</organism>
<keyword evidence="1" id="KW-1133">Transmembrane helix</keyword>
<gene>
    <name evidence="2" type="ORF">SAMN04488096_102366</name>
</gene>